<dbReference type="InterPro" id="IPR006062">
    <property type="entry name" value="His_biosynth"/>
</dbReference>
<protein>
    <recommendedName>
        <fullName evidence="7">Imidazole glycerol phosphate synthase subunit HisF</fullName>
        <ecNumber evidence="7">4.3.2.10</ecNumber>
    </recommendedName>
    <alternativeName>
        <fullName evidence="7">IGP synthase cyclase subunit</fullName>
    </alternativeName>
    <alternativeName>
        <fullName evidence="7">IGP synthase subunit HisF</fullName>
    </alternativeName>
    <alternativeName>
        <fullName evidence="7">ImGP synthase subunit HisF</fullName>
        <shortName evidence="7">IGPS subunit HisF</shortName>
    </alternativeName>
</protein>
<evidence type="ECO:0000256" key="7">
    <source>
        <dbReference type="HAMAP-Rule" id="MF_01013"/>
    </source>
</evidence>
<evidence type="ECO:0000256" key="5">
    <source>
        <dbReference type="ARBA" id="ARBA00023239"/>
    </source>
</evidence>
<reference evidence="9 10" key="1">
    <citation type="journal article" date="2016" name="Sci. Rep.">
        <title>Metabolic traits of an uncultured archaeal lineage -MSBL1- from brine pools of the Red Sea.</title>
        <authorList>
            <person name="Mwirichia R."/>
            <person name="Alam I."/>
            <person name="Rashid M."/>
            <person name="Vinu M."/>
            <person name="Ba-Alawi W."/>
            <person name="Anthony Kamau A."/>
            <person name="Kamanda Ngugi D."/>
            <person name="Goker M."/>
            <person name="Klenk H.P."/>
            <person name="Bajic V."/>
            <person name="Stingl U."/>
        </authorList>
    </citation>
    <scope>NUCLEOTIDE SEQUENCE [LARGE SCALE GENOMIC DNA]</scope>
    <source>
        <strain evidence="9">SCGC-AAA261C02</strain>
    </source>
</reference>
<dbReference type="EMBL" id="LHXW01000040">
    <property type="protein sequence ID" value="KXA99503.1"/>
    <property type="molecule type" value="Genomic_DNA"/>
</dbReference>
<dbReference type="InterPro" id="IPR050064">
    <property type="entry name" value="IGPS_HisA/HisF"/>
</dbReference>
<dbReference type="PATRIC" id="fig|1698272.3.peg.523"/>
<keyword evidence="4 7" id="KW-0368">Histidine biosynthesis</keyword>
<keyword evidence="2 7" id="KW-0963">Cytoplasm</keyword>
<proteinExistence type="inferred from homology"/>
<keyword evidence="3 7" id="KW-0028">Amino-acid biosynthesis</keyword>
<dbReference type="Gene3D" id="3.20.20.70">
    <property type="entry name" value="Aldolase class I"/>
    <property type="match status" value="1"/>
</dbReference>
<comment type="subunit">
    <text evidence="7">Heterodimer of HisH and HisF.</text>
</comment>
<dbReference type="HAMAP" id="MF_01013">
    <property type="entry name" value="HisF"/>
    <property type="match status" value="1"/>
</dbReference>
<dbReference type="AlphaFoldDB" id="A0A133UZ83"/>
<keyword evidence="10" id="KW-1185">Reference proteome</keyword>
<organism evidence="9 10">
    <name type="scientific">candidate division MSBL1 archaeon SCGC-AAA261C02</name>
    <dbReference type="NCBI Taxonomy" id="1698272"/>
    <lineage>
        <taxon>Archaea</taxon>
        <taxon>Methanobacteriati</taxon>
        <taxon>Methanobacteriota</taxon>
        <taxon>candidate division MSBL1</taxon>
    </lineage>
</organism>
<dbReference type="GO" id="GO:0005737">
    <property type="term" value="C:cytoplasm"/>
    <property type="evidence" value="ECO:0007669"/>
    <property type="project" value="UniProtKB-SubCell"/>
</dbReference>
<dbReference type="CDD" id="cd04731">
    <property type="entry name" value="HisF"/>
    <property type="match status" value="1"/>
</dbReference>
<keyword evidence="5 7" id="KW-0456">Lyase</keyword>
<evidence type="ECO:0000313" key="10">
    <source>
        <dbReference type="Proteomes" id="UP000070520"/>
    </source>
</evidence>
<dbReference type="InterPro" id="IPR004651">
    <property type="entry name" value="HisF"/>
</dbReference>
<dbReference type="InterPro" id="IPR013785">
    <property type="entry name" value="Aldolase_TIM"/>
</dbReference>
<sequence length="251" mass="26904">MVKRIIPCLDTKHGKLVKGVHFVDIKEVGDPAEFAEKYDEQGADELVVLDIAATPEGKPTFIEVVKRVSERISIPLAVGGGIRSVEDAERVMDAGADKVSANTAAVKNPDLLTELSNEFGSESVVSAVDAKKLSEDKWEVYASGGKKPTGVDMIDWVKEVESKGAGEILYTGLHTDGTQEGYDLKGTRAISEAVNIPIIASGGAGNLEHVYEALTEGKADAALAASIFHYGTYTVKEVKEFLQERGVDVRL</sequence>
<comment type="subcellular location">
    <subcellularLocation>
        <location evidence="7">Cytoplasm</location>
    </subcellularLocation>
</comment>
<name>A0A133UZ83_9EURY</name>
<comment type="pathway">
    <text evidence="1 7">Amino-acid biosynthesis; L-histidine biosynthesis; L-histidine from 5-phospho-alpha-D-ribose 1-diphosphate: step 5/9.</text>
</comment>
<dbReference type="PANTHER" id="PTHR21235">
    <property type="entry name" value="IMIDAZOLE GLYCEROL PHOSPHATE SYNTHASE SUBUNIT HISF/H IGP SYNTHASE SUBUNIT HISF/H"/>
    <property type="match status" value="1"/>
</dbReference>
<dbReference type="GO" id="GO:0016829">
    <property type="term" value="F:lyase activity"/>
    <property type="evidence" value="ECO:0007669"/>
    <property type="project" value="UniProtKB-KW"/>
</dbReference>
<dbReference type="GO" id="GO:0000105">
    <property type="term" value="P:L-histidine biosynthetic process"/>
    <property type="evidence" value="ECO:0007669"/>
    <property type="project" value="UniProtKB-UniRule"/>
</dbReference>
<evidence type="ECO:0000256" key="8">
    <source>
        <dbReference type="RuleBase" id="RU003657"/>
    </source>
</evidence>
<feature type="active site" evidence="7">
    <location>
        <position position="10"/>
    </location>
</feature>
<evidence type="ECO:0000256" key="1">
    <source>
        <dbReference type="ARBA" id="ARBA00005091"/>
    </source>
</evidence>
<dbReference type="Pfam" id="PF00977">
    <property type="entry name" value="His_biosynth"/>
    <property type="match status" value="1"/>
</dbReference>
<dbReference type="PANTHER" id="PTHR21235:SF2">
    <property type="entry name" value="IMIDAZOLE GLYCEROL PHOSPHATE SYNTHASE HISHF"/>
    <property type="match status" value="1"/>
</dbReference>
<dbReference type="InterPro" id="IPR011060">
    <property type="entry name" value="RibuloseP-bd_barrel"/>
</dbReference>
<accession>A0A133UZ83</accession>
<comment type="caution">
    <text evidence="9">The sequence shown here is derived from an EMBL/GenBank/DDBJ whole genome shotgun (WGS) entry which is preliminary data.</text>
</comment>
<evidence type="ECO:0000313" key="9">
    <source>
        <dbReference type="EMBL" id="KXA99503.1"/>
    </source>
</evidence>
<comment type="catalytic activity">
    <reaction evidence="6 7">
        <text>5-[(5-phospho-1-deoxy-D-ribulos-1-ylimino)methylamino]-1-(5-phospho-beta-D-ribosyl)imidazole-4-carboxamide + L-glutamine = D-erythro-1-(imidazol-4-yl)glycerol 3-phosphate + 5-amino-1-(5-phospho-beta-D-ribosyl)imidazole-4-carboxamide + L-glutamate + H(+)</text>
        <dbReference type="Rhea" id="RHEA:24793"/>
        <dbReference type="ChEBI" id="CHEBI:15378"/>
        <dbReference type="ChEBI" id="CHEBI:29985"/>
        <dbReference type="ChEBI" id="CHEBI:58278"/>
        <dbReference type="ChEBI" id="CHEBI:58359"/>
        <dbReference type="ChEBI" id="CHEBI:58475"/>
        <dbReference type="ChEBI" id="CHEBI:58525"/>
        <dbReference type="EC" id="4.3.2.10"/>
    </reaction>
</comment>
<comment type="function">
    <text evidence="7">IGPS catalyzes the conversion of PRFAR and glutamine to IGP, AICAR and glutamate. The HisF subunit catalyzes the cyclization activity that produces IGP and AICAR from PRFAR using the ammonia provided by the HisH subunit.</text>
</comment>
<dbReference type="NCBIfam" id="TIGR00735">
    <property type="entry name" value="hisF"/>
    <property type="match status" value="1"/>
</dbReference>
<dbReference type="SUPFAM" id="SSF51366">
    <property type="entry name" value="Ribulose-phoshate binding barrel"/>
    <property type="match status" value="1"/>
</dbReference>
<gene>
    <name evidence="7" type="primary">hisF</name>
    <name evidence="9" type="ORF">AKJ42_03075</name>
</gene>
<comment type="similarity">
    <text evidence="7 8">Belongs to the HisA/HisF family.</text>
</comment>
<feature type="active site" evidence="7">
    <location>
        <position position="129"/>
    </location>
</feature>
<dbReference type="GO" id="GO:0000107">
    <property type="term" value="F:imidazoleglycerol-phosphate synthase activity"/>
    <property type="evidence" value="ECO:0007669"/>
    <property type="project" value="UniProtKB-UniRule"/>
</dbReference>
<dbReference type="UniPathway" id="UPA00031">
    <property type="reaction ID" value="UER00010"/>
</dbReference>
<evidence type="ECO:0000256" key="2">
    <source>
        <dbReference type="ARBA" id="ARBA00022490"/>
    </source>
</evidence>
<dbReference type="Proteomes" id="UP000070520">
    <property type="component" value="Unassembled WGS sequence"/>
</dbReference>
<evidence type="ECO:0000256" key="3">
    <source>
        <dbReference type="ARBA" id="ARBA00022605"/>
    </source>
</evidence>
<dbReference type="EC" id="4.3.2.10" evidence="7"/>
<evidence type="ECO:0000256" key="6">
    <source>
        <dbReference type="ARBA" id="ARBA00047838"/>
    </source>
</evidence>
<evidence type="ECO:0000256" key="4">
    <source>
        <dbReference type="ARBA" id="ARBA00023102"/>
    </source>
</evidence>